<evidence type="ECO:0000313" key="2">
    <source>
        <dbReference type="EMBL" id="KAK6524034.1"/>
    </source>
</evidence>
<feature type="signal peptide" evidence="1">
    <location>
        <begin position="1"/>
        <end position="19"/>
    </location>
</feature>
<sequence length="65" mass="6797">MRASVLITLALNSLALVAAVPVTDPSTSLNIEGVKTLVTRDVCCIPTGPYSIQCCLVVAGQRCCF</sequence>
<keyword evidence="3" id="KW-1185">Reference proteome</keyword>
<keyword evidence="1" id="KW-0732">Signal</keyword>
<reference evidence="2 3" key="1">
    <citation type="submission" date="2019-10" db="EMBL/GenBank/DDBJ databases">
        <authorList>
            <person name="Palmer J.M."/>
        </authorList>
    </citation>
    <scope>NUCLEOTIDE SEQUENCE [LARGE SCALE GENOMIC DNA]</scope>
    <source>
        <strain evidence="2 3">TWF694</strain>
    </source>
</reference>
<organism evidence="2 3">
    <name type="scientific">Orbilia ellipsospora</name>
    <dbReference type="NCBI Taxonomy" id="2528407"/>
    <lineage>
        <taxon>Eukaryota</taxon>
        <taxon>Fungi</taxon>
        <taxon>Dikarya</taxon>
        <taxon>Ascomycota</taxon>
        <taxon>Pezizomycotina</taxon>
        <taxon>Orbiliomycetes</taxon>
        <taxon>Orbiliales</taxon>
        <taxon>Orbiliaceae</taxon>
        <taxon>Orbilia</taxon>
    </lineage>
</organism>
<dbReference type="EMBL" id="JAVHJO010000018">
    <property type="protein sequence ID" value="KAK6524034.1"/>
    <property type="molecule type" value="Genomic_DNA"/>
</dbReference>
<name>A0AAV9WRN8_9PEZI</name>
<feature type="chain" id="PRO_5043934117" evidence="1">
    <location>
        <begin position="20"/>
        <end position="65"/>
    </location>
</feature>
<gene>
    <name evidence="2" type="ORF">TWF694_005701</name>
</gene>
<accession>A0AAV9WRN8</accession>
<dbReference type="AlphaFoldDB" id="A0AAV9WRN8"/>
<evidence type="ECO:0000313" key="3">
    <source>
        <dbReference type="Proteomes" id="UP001365542"/>
    </source>
</evidence>
<proteinExistence type="predicted"/>
<protein>
    <submittedName>
        <fullName evidence="2">Uncharacterized protein</fullName>
    </submittedName>
</protein>
<dbReference type="Proteomes" id="UP001365542">
    <property type="component" value="Unassembled WGS sequence"/>
</dbReference>
<comment type="caution">
    <text evidence="2">The sequence shown here is derived from an EMBL/GenBank/DDBJ whole genome shotgun (WGS) entry which is preliminary data.</text>
</comment>
<evidence type="ECO:0000256" key="1">
    <source>
        <dbReference type="SAM" id="SignalP"/>
    </source>
</evidence>